<evidence type="ECO:0000256" key="3">
    <source>
        <dbReference type="ARBA" id="ARBA00022989"/>
    </source>
</evidence>
<protein>
    <submittedName>
        <fullName evidence="7">Energy transducer TonB</fullName>
    </submittedName>
</protein>
<comment type="caution">
    <text evidence="7">The sequence shown here is derived from an EMBL/GenBank/DDBJ whole genome shotgun (WGS) entry which is preliminary data.</text>
</comment>
<proteinExistence type="predicted"/>
<sequence length="201" mass="21996">MTFTRYMPITGIAAGTTFALFGLMQMLAANDDGFMDTPVKPFVFIDFIIDQEPPIDPNVIDRIVEPPVIADPPKGEPLPKGTDNKVTPLPPLTLPEPPVIKESFDPGLADGAKIPIVRVNPAYPPRAAKQGISGWVVLEFDVDPMGMVQNTTVIDAEPKTMFNNSALKAIAKFRYKPTVVNGVPVWSHGNRYRMVYTMAGE</sequence>
<dbReference type="Pfam" id="PF03544">
    <property type="entry name" value="TonB_C"/>
    <property type="match status" value="1"/>
</dbReference>
<accession>A0ABV7D5Z9</accession>
<dbReference type="EMBL" id="JBHRSL010000010">
    <property type="protein sequence ID" value="MFC3052419.1"/>
    <property type="molecule type" value="Genomic_DNA"/>
</dbReference>
<keyword evidence="8" id="KW-1185">Reference proteome</keyword>
<keyword evidence="3" id="KW-1133">Transmembrane helix</keyword>
<gene>
    <name evidence="7" type="ORF">ACFOKA_10955</name>
</gene>
<organism evidence="7 8">
    <name type="scientific">Kordiimonas pumila</name>
    <dbReference type="NCBI Taxonomy" id="2161677"/>
    <lineage>
        <taxon>Bacteria</taxon>
        <taxon>Pseudomonadati</taxon>
        <taxon>Pseudomonadota</taxon>
        <taxon>Alphaproteobacteria</taxon>
        <taxon>Kordiimonadales</taxon>
        <taxon>Kordiimonadaceae</taxon>
        <taxon>Kordiimonas</taxon>
    </lineage>
</organism>
<feature type="domain" description="TonB C-terminal" evidence="6">
    <location>
        <begin position="108"/>
        <end position="201"/>
    </location>
</feature>
<evidence type="ECO:0000313" key="8">
    <source>
        <dbReference type="Proteomes" id="UP001595444"/>
    </source>
</evidence>
<evidence type="ECO:0000256" key="2">
    <source>
        <dbReference type="ARBA" id="ARBA00022692"/>
    </source>
</evidence>
<dbReference type="PROSITE" id="PS52015">
    <property type="entry name" value="TONB_CTD"/>
    <property type="match status" value="1"/>
</dbReference>
<dbReference type="NCBIfam" id="TIGR01352">
    <property type="entry name" value="tonB_Cterm"/>
    <property type="match status" value="1"/>
</dbReference>
<dbReference type="SUPFAM" id="SSF74653">
    <property type="entry name" value="TolA/TonB C-terminal domain"/>
    <property type="match status" value="1"/>
</dbReference>
<evidence type="ECO:0000256" key="4">
    <source>
        <dbReference type="ARBA" id="ARBA00023136"/>
    </source>
</evidence>
<evidence type="ECO:0000256" key="5">
    <source>
        <dbReference type="SAM" id="MobiDB-lite"/>
    </source>
</evidence>
<evidence type="ECO:0000259" key="6">
    <source>
        <dbReference type="PROSITE" id="PS52015"/>
    </source>
</evidence>
<dbReference type="InterPro" id="IPR006260">
    <property type="entry name" value="TonB/TolA_C"/>
</dbReference>
<comment type="subcellular location">
    <subcellularLocation>
        <location evidence="1">Membrane</location>
        <topology evidence="1">Single-pass membrane protein</topology>
    </subcellularLocation>
</comment>
<dbReference type="Gene3D" id="3.30.2420.10">
    <property type="entry name" value="TonB"/>
    <property type="match status" value="1"/>
</dbReference>
<keyword evidence="2" id="KW-0812">Transmembrane</keyword>
<evidence type="ECO:0000256" key="1">
    <source>
        <dbReference type="ARBA" id="ARBA00004167"/>
    </source>
</evidence>
<keyword evidence="4" id="KW-0472">Membrane</keyword>
<reference evidence="8" key="1">
    <citation type="journal article" date="2019" name="Int. J. Syst. Evol. Microbiol.">
        <title>The Global Catalogue of Microorganisms (GCM) 10K type strain sequencing project: providing services to taxonomists for standard genome sequencing and annotation.</title>
        <authorList>
            <consortium name="The Broad Institute Genomics Platform"/>
            <consortium name="The Broad Institute Genome Sequencing Center for Infectious Disease"/>
            <person name="Wu L."/>
            <person name="Ma J."/>
        </authorList>
    </citation>
    <scope>NUCLEOTIDE SEQUENCE [LARGE SCALE GENOMIC DNA]</scope>
    <source>
        <strain evidence="8">KCTC 62164</strain>
    </source>
</reference>
<evidence type="ECO:0000313" key="7">
    <source>
        <dbReference type="EMBL" id="MFC3052419.1"/>
    </source>
</evidence>
<dbReference type="InterPro" id="IPR037682">
    <property type="entry name" value="TonB_C"/>
</dbReference>
<name>A0ABV7D5Z9_9PROT</name>
<dbReference type="RefSeq" id="WP_194213916.1">
    <property type="nucleotide sequence ID" value="NZ_CP061205.1"/>
</dbReference>
<feature type="region of interest" description="Disordered" evidence="5">
    <location>
        <begin position="70"/>
        <end position="92"/>
    </location>
</feature>
<dbReference type="Proteomes" id="UP001595444">
    <property type="component" value="Unassembled WGS sequence"/>
</dbReference>